<dbReference type="EMBL" id="BDQF01000011">
    <property type="protein sequence ID" value="GAW81292.1"/>
    <property type="molecule type" value="Genomic_DNA"/>
</dbReference>
<feature type="region of interest" description="Disordered" evidence="4">
    <location>
        <begin position="559"/>
        <end position="660"/>
    </location>
</feature>
<feature type="domain" description="Suppressor of forked" evidence="5">
    <location>
        <begin position="327"/>
        <end position="867"/>
    </location>
</feature>
<dbReference type="SMART" id="SM00386">
    <property type="entry name" value="HAT"/>
    <property type="match status" value="4"/>
</dbReference>
<feature type="compositionally biased region" description="Basic and acidic residues" evidence="4">
    <location>
        <begin position="1011"/>
        <end position="1037"/>
    </location>
</feature>
<dbReference type="InterPro" id="IPR008847">
    <property type="entry name" value="Suf"/>
</dbReference>
<evidence type="ECO:0000256" key="2">
    <source>
        <dbReference type="ARBA" id="ARBA00022737"/>
    </source>
</evidence>
<feature type="compositionally biased region" description="Polar residues" evidence="4">
    <location>
        <begin position="613"/>
        <end position="624"/>
    </location>
</feature>
<feature type="compositionally biased region" description="Acidic residues" evidence="4">
    <location>
        <begin position="1000"/>
        <end position="1010"/>
    </location>
</feature>
<dbReference type="RefSeq" id="XP_028543881.1">
    <property type="nucleotide sequence ID" value="XM_028688080.1"/>
</dbReference>
<feature type="region of interest" description="Disordered" evidence="4">
    <location>
        <begin position="73"/>
        <end position="129"/>
    </location>
</feature>
<evidence type="ECO:0000256" key="3">
    <source>
        <dbReference type="ARBA" id="ARBA00023242"/>
    </source>
</evidence>
<dbReference type="Pfam" id="PF05843">
    <property type="entry name" value="Suf"/>
    <property type="match status" value="1"/>
</dbReference>
<dbReference type="GO" id="GO:0031124">
    <property type="term" value="P:mRNA 3'-end processing"/>
    <property type="evidence" value="ECO:0007669"/>
    <property type="project" value="InterPro"/>
</dbReference>
<dbReference type="GeneID" id="39748014"/>
<reference evidence="7" key="1">
    <citation type="submission" date="2017-04" db="EMBL/GenBank/DDBJ databases">
        <title>Plasmodium gonderi genome.</title>
        <authorList>
            <person name="Arisue N."/>
            <person name="Honma H."/>
            <person name="Kawai S."/>
            <person name="Tougan T."/>
            <person name="Tanabe K."/>
            <person name="Horii T."/>
        </authorList>
    </citation>
    <scope>NUCLEOTIDE SEQUENCE [LARGE SCALE GENOMIC DNA]</scope>
    <source>
        <strain evidence="7">ATCC 30045</strain>
    </source>
</reference>
<keyword evidence="7" id="KW-1185">Reference proteome</keyword>
<proteinExistence type="predicted"/>
<comment type="caution">
    <text evidence="6">The sequence shown here is derived from an EMBL/GenBank/DDBJ whole genome shotgun (WGS) entry which is preliminary data.</text>
</comment>
<comment type="subcellular location">
    <subcellularLocation>
        <location evidence="1">Nucleus</location>
    </subcellularLocation>
</comment>
<protein>
    <recommendedName>
        <fullName evidence="5">Suppressor of forked domain-containing protein</fullName>
    </recommendedName>
</protein>
<evidence type="ECO:0000256" key="1">
    <source>
        <dbReference type="ARBA" id="ARBA00004123"/>
    </source>
</evidence>
<feature type="compositionally biased region" description="Basic and acidic residues" evidence="4">
    <location>
        <begin position="564"/>
        <end position="600"/>
    </location>
</feature>
<dbReference type="GO" id="GO:0003729">
    <property type="term" value="F:mRNA binding"/>
    <property type="evidence" value="ECO:0007669"/>
    <property type="project" value="TreeGrafter"/>
</dbReference>
<gene>
    <name evidence="6" type="ORF">PGO_100490</name>
</gene>
<evidence type="ECO:0000259" key="5">
    <source>
        <dbReference type="Pfam" id="PF05843"/>
    </source>
</evidence>
<dbReference type="OMA" id="KCGDNDE"/>
<feature type="compositionally biased region" description="Basic and acidic residues" evidence="4">
    <location>
        <begin position="625"/>
        <end position="635"/>
    </location>
</feature>
<feature type="compositionally biased region" description="Polar residues" evidence="4">
    <location>
        <begin position="96"/>
        <end position="105"/>
    </location>
</feature>
<dbReference type="InterPro" id="IPR003107">
    <property type="entry name" value="HAT"/>
</dbReference>
<organism evidence="6 7">
    <name type="scientific">Plasmodium gonderi</name>
    <dbReference type="NCBI Taxonomy" id="77519"/>
    <lineage>
        <taxon>Eukaryota</taxon>
        <taxon>Sar</taxon>
        <taxon>Alveolata</taxon>
        <taxon>Apicomplexa</taxon>
        <taxon>Aconoidasida</taxon>
        <taxon>Haemosporida</taxon>
        <taxon>Plasmodiidae</taxon>
        <taxon>Plasmodium</taxon>
        <taxon>Plasmodium (Plasmodium)</taxon>
    </lineage>
</organism>
<dbReference type="PANTHER" id="PTHR19980:SF0">
    <property type="entry name" value="CLEAVAGE STIMULATION FACTOR SUBUNIT 3"/>
    <property type="match status" value="1"/>
</dbReference>
<evidence type="ECO:0000256" key="4">
    <source>
        <dbReference type="SAM" id="MobiDB-lite"/>
    </source>
</evidence>
<dbReference type="InterPro" id="IPR045243">
    <property type="entry name" value="Rna14-like"/>
</dbReference>
<dbReference type="SUPFAM" id="SSF48452">
    <property type="entry name" value="TPR-like"/>
    <property type="match status" value="3"/>
</dbReference>
<dbReference type="Pfam" id="PF23240">
    <property type="entry name" value="HAT_PRP39_N"/>
    <property type="match status" value="1"/>
</dbReference>
<keyword evidence="3" id="KW-0539">Nucleus</keyword>
<evidence type="ECO:0000313" key="6">
    <source>
        <dbReference type="EMBL" id="GAW81292.1"/>
    </source>
</evidence>
<dbReference type="Proteomes" id="UP000195521">
    <property type="component" value="Unassembled WGS sequence"/>
</dbReference>
<dbReference type="PANTHER" id="PTHR19980">
    <property type="entry name" value="RNA CLEAVAGE STIMULATION FACTOR"/>
    <property type="match status" value="1"/>
</dbReference>
<feature type="compositionally biased region" description="Acidic residues" evidence="4">
    <location>
        <begin position="106"/>
        <end position="115"/>
    </location>
</feature>
<feature type="compositionally biased region" description="Polar residues" evidence="4">
    <location>
        <begin position="636"/>
        <end position="653"/>
    </location>
</feature>
<evidence type="ECO:0000313" key="7">
    <source>
        <dbReference type="Proteomes" id="UP000195521"/>
    </source>
</evidence>
<feature type="compositionally biased region" description="Basic and acidic residues" evidence="4">
    <location>
        <begin position="116"/>
        <end position="129"/>
    </location>
</feature>
<dbReference type="AlphaFoldDB" id="A0A1Y1JKH0"/>
<feature type="compositionally biased region" description="Basic and acidic residues" evidence="4">
    <location>
        <begin position="86"/>
        <end position="95"/>
    </location>
</feature>
<name>A0A1Y1JKH0_PLAGO</name>
<dbReference type="GO" id="GO:0005634">
    <property type="term" value="C:nucleus"/>
    <property type="evidence" value="ECO:0007669"/>
    <property type="project" value="UniProtKB-SubCell"/>
</dbReference>
<accession>A0A1Y1JKH0</accession>
<dbReference type="Gene3D" id="1.25.40.10">
    <property type="entry name" value="Tetratricopeptide repeat domain"/>
    <property type="match status" value="2"/>
</dbReference>
<sequence length="1255" mass="149379">MLKGDSARGNITCWKGHDELVTAKELFATHLKVDERTKQIYKNFNVKEYVIEVMQNKGKEKCEEETCEKVNDNNEDKNGRCVGGNEDGKEIERMSKTNNRNISNGEDNEDNANEADNEHSGGDTDSEYRRGDEHAYKEELQFLKSNPLDLNRWHEFLEIYEREEAYELFLLIFPRCTLYWTKYAELKIKKKEYNEAYKIYRKCIDANIYDLKLFFSFLYFTYHTSSIHEYISFLFEGLKYVGTDIKSGSIWVELLYILIKIHNTNLILNNDIQNLLYDPFKNINNRNRNEEGPLLPSENEQMIFSSPIPNKTSKSILYTEHYTNDGKLRKFYHCWINNPTKYLDKVWKCFCSYEKSITDNFTNSSLAAYNTQYLNSKNAYRELYILYKELNRDRKSKICKKCKLIIPINRKYKIENYVLLGKWMKIINFEKSNSLKLSLPLVRKRIMYVYEQALIHLQFNADLWFSYFQFLLLNKKHNYAIRIMREAIEIYLPFDELLKLNFAYFFEKHALLNQAHFIYQLMLNEVTKKRKKFSLLFLHSKKMFKKGFYGFMRKKTRRRKVKRKISEKDQIHRTDAAADNIDEKKDTDQSYTRSDGEGKKGCKKIKAVRTSPEKTNTAGINSSSEIEHEHGKDKNSGSYSNVEETDQMQNAKNKGNDDLSPCEDNFKKKFHQCEYEKIDERKKYFIKYINLNKRKRRDFVFVHFLNFVKRNYDETIWRYYTGIILNEKKCSQYIYYYCANMERRILKNEKRALYIMNEGYKKYGSKKGFLLFYIKFLIEKGNICEIRSLIYKFIHNFYAKFYKEYDKEHSCSSRKNVKVKLGQNEFNQFDSNYLKLLKKKKKTCSKYWTLLMQLEILYGDINNLNKIWETKLKYESGYNLEENKNILIDFDNISNNYEHISLDDSTLTDILSKGCLENLKKNDIDNLQFKINLLNSQLFGGMSLKKTFTFFQVSSTNVFEELLSLNDCVTKIKKKERKKKTERQEQHQGEKKKKKKNAMEVEEEDEDEEEKNQRVRFLNEHANKEHLNESDISENRMNKRNPCQSNFNEKRGEEGGGGIDNNEFEIVNLRKQKRRFIKKGTMKSTYDSFNFLDSGKSVKKKKEKNISSSMKNGENKIEDKTVVTGDTVTYISRPNLKKMILYKPLENYEHSEIDGGKIPDKKNISMSEYPYCVNDMNKNDDRNYFFKREYFTMPNIINDFLSLLPEENSNLNVSDNSIDYLITSLQKLTIPKLKKFPYEPIPVKDIIQIKSELNS</sequence>
<dbReference type="InterPro" id="IPR011990">
    <property type="entry name" value="TPR-like_helical_dom_sf"/>
</dbReference>
<feature type="region of interest" description="Disordered" evidence="4">
    <location>
        <begin position="974"/>
        <end position="1061"/>
    </location>
</feature>
<keyword evidence="2" id="KW-0677">Repeat</keyword>
<dbReference type="OrthoDB" id="26282at2759"/>